<dbReference type="Pfam" id="PF00440">
    <property type="entry name" value="TetR_N"/>
    <property type="match status" value="1"/>
</dbReference>
<evidence type="ECO:0000313" key="3">
    <source>
        <dbReference type="EMBL" id="SEP39503.1"/>
    </source>
</evidence>
<dbReference type="InterPro" id="IPR001647">
    <property type="entry name" value="HTH_TetR"/>
</dbReference>
<dbReference type="Proteomes" id="UP000198847">
    <property type="component" value="Unassembled WGS sequence"/>
</dbReference>
<dbReference type="AlphaFoldDB" id="A0A1H8XI67"/>
<dbReference type="RefSeq" id="WP_177173635.1">
    <property type="nucleotide sequence ID" value="NZ_FODY01000024.1"/>
</dbReference>
<feature type="domain" description="HTH tetR-type" evidence="2">
    <location>
        <begin position="7"/>
        <end position="51"/>
    </location>
</feature>
<gene>
    <name evidence="3" type="ORF">SAMN04490178_12424</name>
</gene>
<name>A0A1H8XI67_9FIRM</name>
<dbReference type="SUPFAM" id="SSF46689">
    <property type="entry name" value="Homeodomain-like"/>
    <property type="match status" value="1"/>
</dbReference>
<dbReference type="GO" id="GO:0003677">
    <property type="term" value="F:DNA binding"/>
    <property type="evidence" value="ECO:0007669"/>
    <property type="project" value="UniProtKB-KW"/>
</dbReference>
<protein>
    <submittedName>
        <fullName evidence="3">DNA-binding transcriptional regulator, AcrR family</fullName>
    </submittedName>
</protein>
<organism evidence="3 4">
    <name type="scientific">Propionispora vibrioides</name>
    <dbReference type="NCBI Taxonomy" id="112903"/>
    <lineage>
        <taxon>Bacteria</taxon>
        <taxon>Bacillati</taxon>
        <taxon>Bacillota</taxon>
        <taxon>Negativicutes</taxon>
        <taxon>Selenomonadales</taxon>
        <taxon>Sporomusaceae</taxon>
        <taxon>Propionispora</taxon>
    </lineage>
</organism>
<dbReference type="InterPro" id="IPR009057">
    <property type="entry name" value="Homeodomain-like_sf"/>
</dbReference>
<sequence>MLSQREILLAAQTAFNQQGAAFTLKQLTARLSLSPDQFYSYFNSKTELISQLVGFRLNNIRQMTDELPYHSLSTELSALLFAYQQTLAPFSRIALLDLKLHYPAEWDQIITIRENQWQKIAATLEVNIAGGRLHSIDISLLQNMVDGILQDPFCLETIWCSNTVLSELEKLVDIFLFGIAQPRSSFPISGKDIDSELI</sequence>
<dbReference type="EMBL" id="FODY01000024">
    <property type="protein sequence ID" value="SEP39503.1"/>
    <property type="molecule type" value="Genomic_DNA"/>
</dbReference>
<keyword evidence="1 3" id="KW-0238">DNA-binding</keyword>
<dbReference type="STRING" id="112903.SAMN04490178_12424"/>
<accession>A0A1H8XI67</accession>
<keyword evidence="4" id="KW-1185">Reference proteome</keyword>
<evidence type="ECO:0000259" key="2">
    <source>
        <dbReference type="Pfam" id="PF00440"/>
    </source>
</evidence>
<reference evidence="3 4" key="1">
    <citation type="submission" date="2016-10" db="EMBL/GenBank/DDBJ databases">
        <authorList>
            <person name="de Groot N.N."/>
        </authorList>
    </citation>
    <scope>NUCLEOTIDE SEQUENCE [LARGE SCALE GENOMIC DNA]</scope>
    <source>
        <strain evidence="3 4">DSM 13305</strain>
    </source>
</reference>
<evidence type="ECO:0000256" key="1">
    <source>
        <dbReference type="ARBA" id="ARBA00023125"/>
    </source>
</evidence>
<proteinExistence type="predicted"/>
<dbReference type="Gene3D" id="1.10.357.10">
    <property type="entry name" value="Tetracycline Repressor, domain 2"/>
    <property type="match status" value="1"/>
</dbReference>
<evidence type="ECO:0000313" key="4">
    <source>
        <dbReference type="Proteomes" id="UP000198847"/>
    </source>
</evidence>